<organism evidence="2 3">
    <name type="scientific">Thioclava nitratireducens</name>
    <dbReference type="NCBI Taxonomy" id="1915078"/>
    <lineage>
        <taxon>Bacteria</taxon>
        <taxon>Pseudomonadati</taxon>
        <taxon>Pseudomonadota</taxon>
        <taxon>Alphaproteobacteria</taxon>
        <taxon>Rhodobacterales</taxon>
        <taxon>Paracoccaceae</taxon>
        <taxon>Thioclava</taxon>
    </lineage>
</organism>
<proteinExistence type="predicted"/>
<sequence length="115" mass="12282">MTYLPRVALIAVIGAAFTPMAALADGPMSAAGSKMAASVSVANQSHDQKPSVRNDLLWQVGQQITENHVRLRQPAAFGLKADATYWRSFGYIYEVSPESGEVLAQVGKATDIVGF</sequence>
<dbReference type="EMBL" id="CP019437">
    <property type="protein sequence ID" value="AQS47920.1"/>
    <property type="molecule type" value="Genomic_DNA"/>
</dbReference>
<evidence type="ECO:0000256" key="1">
    <source>
        <dbReference type="SAM" id="SignalP"/>
    </source>
</evidence>
<dbReference type="Proteomes" id="UP000185622">
    <property type="component" value="Chromosome"/>
</dbReference>
<protein>
    <submittedName>
        <fullName evidence="2">Uncharacterized protein</fullName>
    </submittedName>
</protein>
<keyword evidence="1" id="KW-0732">Signal</keyword>
<keyword evidence="3" id="KW-1185">Reference proteome</keyword>
<dbReference type="RefSeq" id="WP_075774596.1">
    <property type="nucleotide sequence ID" value="NZ_CP019437.1"/>
</dbReference>
<feature type="chain" id="PRO_5046215469" evidence="1">
    <location>
        <begin position="25"/>
        <end position="115"/>
    </location>
</feature>
<reference evidence="2 3" key="1">
    <citation type="submission" date="2017-01" db="EMBL/GenBank/DDBJ databases">
        <title>The complete genome sequence of a sulfur-oxidizing marine bacterium Thioclava sp. 25B10_4T.</title>
        <authorList>
            <person name="Liu Y."/>
            <person name="Lai Q."/>
            <person name="Shao Z."/>
        </authorList>
    </citation>
    <scope>NUCLEOTIDE SEQUENCE [LARGE SCALE GENOMIC DNA]</scope>
    <source>
        <strain evidence="2 3">25B10_4</strain>
    </source>
</reference>
<gene>
    <name evidence="2" type="ORF">BMG03_08940</name>
</gene>
<feature type="signal peptide" evidence="1">
    <location>
        <begin position="1"/>
        <end position="24"/>
    </location>
</feature>
<evidence type="ECO:0000313" key="3">
    <source>
        <dbReference type="Proteomes" id="UP000185622"/>
    </source>
</evidence>
<name>A0ABN4X621_9RHOB</name>
<evidence type="ECO:0000313" key="2">
    <source>
        <dbReference type="EMBL" id="AQS47920.1"/>
    </source>
</evidence>
<accession>A0ABN4X621</accession>